<dbReference type="SMART" id="SM00497">
    <property type="entry name" value="IENR1"/>
    <property type="match status" value="3"/>
</dbReference>
<keyword evidence="2" id="KW-0255">Endonuclease</keyword>
<dbReference type="InterPro" id="IPR003647">
    <property type="entry name" value="Intron_nuc_1_rpt"/>
</dbReference>
<geneLocation type="mitochondrion" evidence="2"/>
<keyword evidence="2" id="KW-0496">Mitochondrion</keyword>
<reference evidence="2" key="1">
    <citation type="submission" date="2017-02" db="EMBL/GenBank/DDBJ databases">
        <title>Fungal Comparative Genomics of Melanconis species and Ophiognomonia clavigignenti-juglandacearum at Different Phylogenetic Distances.</title>
        <authorList>
            <person name="Demers J.E."/>
            <person name="Castlebury L.A."/>
        </authorList>
    </citation>
    <scope>NUCLEOTIDE SEQUENCE</scope>
    <source>
        <strain evidence="2">AR4414</strain>
    </source>
</reference>
<gene>
    <name evidence="2" type="primary">orf214</name>
</gene>
<dbReference type="GO" id="GO:0004519">
    <property type="term" value="F:endonuclease activity"/>
    <property type="evidence" value="ECO:0007669"/>
    <property type="project" value="UniProtKB-KW"/>
</dbReference>
<feature type="domain" description="Nuclease-associated modular DNA-binding 1" evidence="1">
    <location>
        <begin position="76"/>
        <end position="112"/>
    </location>
</feature>
<name>A0A291LI63_9PEZI</name>
<protein>
    <submittedName>
        <fullName evidence="2">GIY-YIG endonuclease</fullName>
    </submittedName>
</protein>
<proteinExistence type="predicted"/>
<dbReference type="EMBL" id="KY575054">
    <property type="protein sequence ID" value="ATI20196.1"/>
    <property type="molecule type" value="Genomic_DNA"/>
</dbReference>
<evidence type="ECO:0000259" key="1">
    <source>
        <dbReference type="Pfam" id="PF07453"/>
    </source>
</evidence>
<keyword evidence="2" id="KW-0540">Nuclease</keyword>
<organism evidence="2">
    <name type="scientific">Juglanconis oblonga</name>
    <dbReference type="NCBI Taxonomy" id="1940568"/>
    <lineage>
        <taxon>Eukaryota</taxon>
        <taxon>Fungi</taxon>
        <taxon>Dikarya</taxon>
        <taxon>Ascomycota</taxon>
        <taxon>Pezizomycotina</taxon>
        <taxon>Sordariomycetes</taxon>
        <taxon>Sordariomycetidae</taxon>
        <taxon>Diaporthales</taxon>
        <taxon>Juglanconidaceae</taxon>
        <taxon>Juglanconis</taxon>
    </lineage>
</organism>
<dbReference type="AlphaFoldDB" id="A0A291LI63"/>
<evidence type="ECO:0000313" key="2">
    <source>
        <dbReference type="EMBL" id="ATI20196.1"/>
    </source>
</evidence>
<sequence length="214" mass="24639">MYVIDGDGSIVKTIHKSKGAVAKLLNVQDRIITNHIDKWIKGGINGHYIFSYELDTIELEKFLEISRLRKFNNNRVWAYNASTLELISDSFSSMQKAADYFKVDYRSILNHLDTDLATLKGGKSVLLFSNELSKPEKYLLLNNIKKAVNETVSVWVYKSVNNKFILLNYNKPTFSSKLEATKELKMSAKTISRYLDTHKEYKGLYFYSVALEIN</sequence>
<dbReference type="InterPro" id="IPR010896">
    <property type="entry name" value="NUMOD1"/>
</dbReference>
<feature type="domain" description="Nuclease-associated modular DNA-binding 1" evidence="1">
    <location>
        <begin position="153"/>
        <end position="195"/>
    </location>
</feature>
<dbReference type="Pfam" id="PF07453">
    <property type="entry name" value="NUMOD1"/>
    <property type="match status" value="2"/>
</dbReference>
<keyword evidence="2" id="KW-0378">Hydrolase</keyword>
<accession>A0A291LI63</accession>